<comment type="similarity">
    <text evidence="1 2">Belongs to the UPF0102 family.</text>
</comment>
<protein>
    <recommendedName>
        <fullName evidence="2">UPF0102 protein C8D93_102170</fullName>
    </recommendedName>
</protein>
<dbReference type="Gene3D" id="3.40.1350.10">
    <property type="match status" value="1"/>
</dbReference>
<name>A0A318EIA8_9GAMM</name>
<evidence type="ECO:0000313" key="3">
    <source>
        <dbReference type="EMBL" id="PXV70318.1"/>
    </source>
</evidence>
<dbReference type="Proteomes" id="UP000248330">
    <property type="component" value="Unassembled WGS sequence"/>
</dbReference>
<dbReference type="InterPro" id="IPR011856">
    <property type="entry name" value="tRNA_endonuc-like_dom_sf"/>
</dbReference>
<keyword evidence="3" id="KW-0378">Hydrolase</keyword>
<dbReference type="Pfam" id="PF02021">
    <property type="entry name" value="UPF0102"/>
    <property type="match status" value="1"/>
</dbReference>
<dbReference type="NCBIfam" id="NF009150">
    <property type="entry name" value="PRK12497.1-3"/>
    <property type="match status" value="1"/>
</dbReference>
<accession>A0A318EIA8</accession>
<evidence type="ECO:0000256" key="1">
    <source>
        <dbReference type="ARBA" id="ARBA00006738"/>
    </source>
</evidence>
<dbReference type="SUPFAM" id="SSF52980">
    <property type="entry name" value="Restriction endonuclease-like"/>
    <property type="match status" value="1"/>
</dbReference>
<dbReference type="PANTHER" id="PTHR34039:SF1">
    <property type="entry name" value="UPF0102 PROTEIN YRAN"/>
    <property type="match status" value="1"/>
</dbReference>
<reference evidence="3 4" key="1">
    <citation type="submission" date="2018-04" db="EMBL/GenBank/DDBJ databases">
        <title>Genomic Encyclopedia of Type Strains, Phase IV (KMG-IV): sequencing the most valuable type-strain genomes for metagenomic binning, comparative biology and taxonomic classification.</title>
        <authorList>
            <person name="Goeker M."/>
        </authorList>
    </citation>
    <scope>NUCLEOTIDE SEQUENCE [LARGE SCALE GENOMIC DNA]</scope>
    <source>
        <strain evidence="3 4">DSM 104150</strain>
    </source>
</reference>
<keyword evidence="3" id="KW-0540">Nuclease</keyword>
<dbReference type="PANTHER" id="PTHR34039">
    <property type="entry name" value="UPF0102 PROTEIN YRAN"/>
    <property type="match status" value="1"/>
</dbReference>
<evidence type="ECO:0000313" key="4">
    <source>
        <dbReference type="Proteomes" id="UP000248330"/>
    </source>
</evidence>
<organism evidence="3 4">
    <name type="scientific">Sinimarinibacterium flocculans</name>
    <dbReference type="NCBI Taxonomy" id="985250"/>
    <lineage>
        <taxon>Bacteria</taxon>
        <taxon>Pseudomonadati</taxon>
        <taxon>Pseudomonadota</taxon>
        <taxon>Gammaproteobacteria</taxon>
        <taxon>Nevskiales</taxon>
        <taxon>Nevskiaceae</taxon>
        <taxon>Sinimarinibacterium</taxon>
    </lineage>
</organism>
<comment type="caution">
    <text evidence="3">The sequence shown here is derived from an EMBL/GenBank/DDBJ whole genome shotgun (WGS) entry which is preliminary data.</text>
</comment>
<dbReference type="AlphaFoldDB" id="A0A318EIA8"/>
<keyword evidence="4" id="KW-1185">Reference proteome</keyword>
<dbReference type="HAMAP" id="MF_00048">
    <property type="entry name" value="UPF0102"/>
    <property type="match status" value="1"/>
</dbReference>
<keyword evidence="3" id="KW-0255">Endonuclease</keyword>
<dbReference type="GO" id="GO:0003676">
    <property type="term" value="F:nucleic acid binding"/>
    <property type="evidence" value="ECO:0007669"/>
    <property type="project" value="InterPro"/>
</dbReference>
<dbReference type="InterPro" id="IPR011335">
    <property type="entry name" value="Restrct_endonuc-II-like"/>
</dbReference>
<dbReference type="GO" id="GO:0004519">
    <property type="term" value="F:endonuclease activity"/>
    <property type="evidence" value="ECO:0007669"/>
    <property type="project" value="UniProtKB-KW"/>
</dbReference>
<dbReference type="InterPro" id="IPR003509">
    <property type="entry name" value="UPF0102_YraN-like"/>
</dbReference>
<gene>
    <name evidence="3" type="ORF">C8D93_102170</name>
</gene>
<dbReference type="NCBIfam" id="TIGR00252">
    <property type="entry name" value="YraN family protein"/>
    <property type="match status" value="1"/>
</dbReference>
<dbReference type="EMBL" id="QICN01000002">
    <property type="protein sequence ID" value="PXV70318.1"/>
    <property type="molecule type" value="Genomic_DNA"/>
</dbReference>
<sequence length="113" mass="12510">MRGAEAEDAALQLLRRRGLRLVSRNFRCRGGELDLVMLDGDTLVVVEVRARRHAGYGSAAESVDRRKQARLVHAAQLFLAAHPREAERPLRFDVVAFDGAGQADWIRAAFDAG</sequence>
<dbReference type="OrthoDB" id="9794876at2"/>
<proteinExistence type="inferred from homology"/>
<evidence type="ECO:0000256" key="2">
    <source>
        <dbReference type="HAMAP-Rule" id="MF_00048"/>
    </source>
</evidence>
<dbReference type="RefSeq" id="WP_110263994.1">
    <property type="nucleotide sequence ID" value="NZ_CAKZQT010000038.1"/>
</dbReference>